<proteinExistence type="predicted"/>
<dbReference type="AlphaFoldDB" id="A0A2P9AAV6"/>
<organism evidence="1 2">
    <name type="scientific">Mesorhizobium delmotii</name>
    <dbReference type="NCBI Taxonomy" id="1631247"/>
    <lineage>
        <taxon>Bacteria</taxon>
        <taxon>Pseudomonadati</taxon>
        <taxon>Pseudomonadota</taxon>
        <taxon>Alphaproteobacteria</taxon>
        <taxon>Hyphomicrobiales</taxon>
        <taxon>Phyllobacteriaceae</taxon>
        <taxon>Mesorhizobium</taxon>
    </lineage>
</organism>
<name>A0A2P9AAV6_9HYPH</name>
<accession>A0A2P9AAV6</accession>
<dbReference type="EMBL" id="FUIG01000013">
    <property type="protein sequence ID" value="SJM28268.1"/>
    <property type="molecule type" value="Genomic_DNA"/>
</dbReference>
<dbReference type="Proteomes" id="UP000245698">
    <property type="component" value="Unassembled WGS sequence"/>
</dbReference>
<keyword evidence="2" id="KW-1185">Reference proteome</keyword>
<evidence type="ECO:0000313" key="1">
    <source>
        <dbReference type="EMBL" id="SJM28268.1"/>
    </source>
</evidence>
<sequence length="51" mass="5342">MAGASVLDACFDANAAVRSVRGTVPFADLAMNGLWRSIIHPIVAMKGKKAL</sequence>
<gene>
    <name evidence="1" type="ORF">BQ8482_110198</name>
</gene>
<reference evidence="2" key="1">
    <citation type="submission" date="2016-12" db="EMBL/GenBank/DDBJ databases">
        <authorList>
            <person name="Brunel B."/>
        </authorList>
    </citation>
    <scope>NUCLEOTIDE SEQUENCE [LARGE SCALE GENOMIC DNA]</scope>
</reference>
<dbReference type="RefSeq" id="WP_165848398.1">
    <property type="nucleotide sequence ID" value="NZ_FUIG01000013.1"/>
</dbReference>
<evidence type="ECO:0000313" key="2">
    <source>
        <dbReference type="Proteomes" id="UP000245698"/>
    </source>
</evidence>
<protein>
    <submittedName>
        <fullName evidence="1">Uncharacterized protein</fullName>
    </submittedName>
</protein>